<sequence length="214" mass="22983">MGFVLASAACSTSTSASIEAARSLFSPPAADTAVLNPAYRYLRVTAGKNVALLVLGYTDATPGPGTEVWYSASKEAVRLWQGRIAGTGGLKTDWHSVRFDGAPSWRSALAGGARYRRLRDVMPGYATDVREEVWVSPIAPPASSSLKNLAPESLQWFEERTVPQGLASGLPAARFAVDLSSQQERVVYSEQCLSPDFCITTQIWPATPTRLTAS</sequence>
<dbReference type="KEGG" id="xyk:GT347_20630"/>
<reference evidence="1 2" key="1">
    <citation type="submission" date="2020-01" db="EMBL/GenBank/DDBJ databases">
        <title>Genome sequencing of strain KACC 21265.</title>
        <authorList>
            <person name="Heo J."/>
            <person name="Kim S.-J."/>
            <person name="Kim J.-S."/>
            <person name="Hong S.-B."/>
            <person name="Kwon S.-W."/>
        </authorList>
    </citation>
    <scope>NUCLEOTIDE SEQUENCE [LARGE SCALE GENOMIC DNA]</scope>
    <source>
        <strain evidence="1 2">KACC 21265</strain>
    </source>
</reference>
<evidence type="ECO:0000313" key="1">
    <source>
        <dbReference type="EMBL" id="QHJ01649.1"/>
    </source>
</evidence>
<proteinExistence type="predicted"/>
<name>A0A857JFP3_9BURK</name>
<dbReference type="InterPro" id="IPR023373">
    <property type="entry name" value="YmcC_sf"/>
</dbReference>
<protein>
    <recommendedName>
        <fullName evidence="3">Lipoprotein</fullName>
    </recommendedName>
</protein>
<dbReference type="AlphaFoldDB" id="A0A857JFP3"/>
<dbReference type="EMBL" id="CP047650">
    <property type="protein sequence ID" value="QHJ01649.1"/>
    <property type="molecule type" value="Genomic_DNA"/>
</dbReference>
<dbReference type="SUPFAM" id="SSF159270">
    <property type="entry name" value="YmcC-like"/>
    <property type="match status" value="1"/>
</dbReference>
<dbReference type="Proteomes" id="UP000464787">
    <property type="component" value="Chromosome"/>
</dbReference>
<organism evidence="1 2">
    <name type="scientific">Xylophilus rhododendri</name>
    <dbReference type="NCBI Taxonomy" id="2697032"/>
    <lineage>
        <taxon>Bacteria</taxon>
        <taxon>Pseudomonadati</taxon>
        <taxon>Pseudomonadota</taxon>
        <taxon>Betaproteobacteria</taxon>
        <taxon>Burkholderiales</taxon>
        <taxon>Xylophilus</taxon>
    </lineage>
</organism>
<gene>
    <name evidence="1" type="ORF">GT347_20630</name>
</gene>
<keyword evidence="2" id="KW-1185">Reference proteome</keyword>
<evidence type="ECO:0008006" key="3">
    <source>
        <dbReference type="Google" id="ProtNLM"/>
    </source>
</evidence>
<evidence type="ECO:0000313" key="2">
    <source>
        <dbReference type="Proteomes" id="UP000464787"/>
    </source>
</evidence>
<dbReference type="Pfam" id="PF11102">
    <property type="entry name" value="YjbF"/>
    <property type="match status" value="1"/>
</dbReference>
<accession>A0A857JFP3</accession>
<dbReference type="InterPro" id="IPR021308">
    <property type="entry name" value="GfcB"/>
</dbReference>
<dbReference type="Gene3D" id="2.40.360.10">
    <property type="entry name" value="YmcC-like"/>
    <property type="match status" value="1"/>
</dbReference>